<dbReference type="InterPro" id="IPR045163">
    <property type="entry name" value="Focadhesin/RST1"/>
</dbReference>
<dbReference type="GO" id="GO:0060147">
    <property type="term" value="P:regulation of post-transcriptional gene silencing"/>
    <property type="evidence" value="ECO:0007669"/>
    <property type="project" value="InterPro"/>
</dbReference>
<dbReference type="SUPFAM" id="SSF48371">
    <property type="entry name" value="ARM repeat"/>
    <property type="match status" value="1"/>
</dbReference>
<keyword evidence="1" id="KW-0472">Membrane</keyword>
<keyword evidence="4" id="KW-1185">Reference proteome</keyword>
<evidence type="ECO:0000259" key="2">
    <source>
        <dbReference type="Pfam" id="PF12530"/>
    </source>
</evidence>
<organism evidence="3 4">
    <name type="scientific">Canna indica</name>
    <name type="common">Indian-shot</name>
    <dbReference type="NCBI Taxonomy" id="4628"/>
    <lineage>
        <taxon>Eukaryota</taxon>
        <taxon>Viridiplantae</taxon>
        <taxon>Streptophyta</taxon>
        <taxon>Embryophyta</taxon>
        <taxon>Tracheophyta</taxon>
        <taxon>Spermatophyta</taxon>
        <taxon>Magnoliopsida</taxon>
        <taxon>Liliopsida</taxon>
        <taxon>Zingiberales</taxon>
        <taxon>Cannaceae</taxon>
        <taxon>Canna</taxon>
    </lineage>
</organism>
<feature type="domain" description="DUF3730" evidence="2">
    <location>
        <begin position="87"/>
        <end position="362"/>
    </location>
</feature>
<name>A0AAQ3KAN1_9LILI</name>
<dbReference type="PANTHER" id="PTHR16212:SF4">
    <property type="entry name" value="FOCADHESIN"/>
    <property type="match status" value="1"/>
</dbReference>
<dbReference type="EMBL" id="CP136892">
    <property type="protein sequence ID" value="WOL02957.1"/>
    <property type="molecule type" value="Genomic_DNA"/>
</dbReference>
<keyword evidence="1" id="KW-0812">Transmembrane</keyword>
<dbReference type="InterPro" id="IPR022542">
    <property type="entry name" value="FOCAD/RST1_DUF3730"/>
</dbReference>
<evidence type="ECO:0000256" key="1">
    <source>
        <dbReference type="SAM" id="Phobius"/>
    </source>
</evidence>
<feature type="transmembrane region" description="Helical" evidence="1">
    <location>
        <begin position="1125"/>
        <end position="1145"/>
    </location>
</feature>
<protein>
    <submittedName>
        <fullName evidence="3">Protein RST1 isoform X1</fullName>
    </submittedName>
</protein>
<sequence>MESSSVVSFDHLLEKTRLPQPSFQRLAVSTLFQKLRSASSGLALDSDPARDALSRCIASASAPVADQAIRELCRLVKDGTLPTSIALLELQSALEGCPPGFVPLFVKGIGFLVRFAFRADPSWARRFDPVELHPFVKVHSCRVETHQELIHQVLLFMVQNRSPGMEAVSGFLRPFLLFSILRTSSFSYSSFIRDLISLMASVSCSFPSESIGILKLLVGCLKYFPHANDKESKCMLVSAEYLIDALLVVLKQMNSGAKMNNDAKACCIDLLENLLAMCIIHNKPWGATEIILELSKRLLVAMRELGLPYLPELVMVTVSVAIILTQVEFEHEHLSALKLLTFINDWKNENDNSSEGIACYHGEELLCIFPLINLLSSPSGHVKASASHILSRITRLVLDLSINPRKVLIPPETSYTSLGSILLRLLRRLWFQEQACSPCSFFIQYASNCSYEDKEICRKTISWTSHLIEYLPTIARQKFSSMTQWQEGSSGGLTSLLSSVSSALLLHPNHSMSAVDSLAAIGAKDPKMGVPLLLIVLFHSKMLYRDGYCSPKILLRLLEILPSLASHSTMVPLILQTMLPMLHKNAELVSYSTAVRLLCKTWVANDFAFGTLQGILEPKAFSRFISQREICISLAASVRDVCSHNADRGVDLILSISSSIESRDSVVHALGLESLAYLCEADVIDFYTAWDFISDHLLEYSIDPVVAHGLCILLRWGAMDAEVYSEASKNIIKILWEVGSSRRNESTWVKARAAAFMSLFHFEVLNIQEAIPEFKRRNLECLVSEDNVELLNAMEKLVVKILKFEHINRRRVLRQKRVAVHKVEKLLDVFPQAIFSAGKLELNELPGAALLTLVFTPKELNTPPTTKDLPKLHTAYENALLEILESLYVSRNIFIALLALQSWKPFMHRWLRAVVVLAEAKSSSKSDKSSKAANDILKRLCRIAAESIPRISSNVAFAIAALCMVLPSSAHMVVSSASEFLSKWLFEYEHEHRQWSAAISLGIVSTCFDVTDRKQRFEVINGLLKVLCSSKSYLAKGACGVALGFACQNLFNGTKVGGDLDLEGERTGIIETSLLQDIIGTLSVIICELCPSVTGSFKNLNDSFRFSGRSLSSELLLGDPNLEDVWGVAGLVLGLGYTVVALYHFGFYDAVIKIKDLLISWISYDSSRNGSLLFSELSDIPLCMGSSLVLPTVAAFCERYELANFDFDFLYGRYYSLISELLNLKKSGTIYENFLMASCIGAGSFLSCILNTGVHLVKFDDVKHLMEVLRTTYNSSYPHHVCFGGMLGVANAFGAHAGDLVQVSPQATILQLNYEQESAFISCPILSSPSCEMLSTSMVQEIFLIAKDSKDQQMKKYAAWALSFLRHQWWSSEFPNKIASQNSSIISNSQAQTFDEDSLVWKLCLWLRELNKNKAVNIMGASTVSTVLRCLSKAPKLPALDWGVIIRRCMRYDLHSASEVHMRHALASHRGECLNFCLSHASHVSSLLSLVDELSELPRFKTLELNMQKFLLEHLSNICKIFSGQRLEKLFVDLAEYFSDPSSSYLAYGAEKKILLRVAFWKGLHQCFRDDSKELIMISNAEKCLASLLSLLPISGCSGFSEEGTIGEWSVAIQCLSEAPKDWLLDLLQVPNARVHGERIPFVAKMICIKAKLVGIGCLTISDLAELKSHILNEKTEGVRWSMLIEVVAALLTAEGRVKRQWLLDAVEISCISEYPSTALYFVGLLSSGCCMYMPLLIADPTSVLSDLPVTLPSLMSINAWNTIAGTLVDKLWICTERICKWVKHLAIAGSEASTKTYHIDASEACLSVFLARVLHGTCLSLKEFLPFDKQLGLANLEEVL</sequence>
<dbReference type="Pfam" id="PF12530">
    <property type="entry name" value="DUF3730"/>
    <property type="match status" value="2"/>
</dbReference>
<proteinExistence type="predicted"/>
<gene>
    <name evidence="3" type="ORF">Cni_G11676</name>
</gene>
<accession>A0AAQ3KAN1</accession>
<feature type="domain" description="DUF3730" evidence="2">
    <location>
        <begin position="543"/>
        <end position="759"/>
    </location>
</feature>
<evidence type="ECO:0000313" key="4">
    <source>
        <dbReference type="Proteomes" id="UP001327560"/>
    </source>
</evidence>
<feature type="transmembrane region" description="Helical" evidence="1">
    <location>
        <begin position="1234"/>
        <end position="1257"/>
    </location>
</feature>
<keyword evidence="1" id="KW-1133">Transmembrane helix</keyword>
<reference evidence="3 4" key="1">
    <citation type="submission" date="2023-10" db="EMBL/GenBank/DDBJ databases">
        <title>Chromosome-scale genome assembly provides insights into flower coloration mechanisms of Canna indica.</title>
        <authorList>
            <person name="Li C."/>
        </authorList>
    </citation>
    <scope>NUCLEOTIDE SEQUENCE [LARGE SCALE GENOMIC DNA]</scope>
    <source>
        <tissue evidence="3">Flower</tissue>
    </source>
</reference>
<dbReference type="PANTHER" id="PTHR16212">
    <property type="entry name" value="FOCADHESIN FAMILY MEMBER"/>
    <property type="match status" value="1"/>
</dbReference>
<evidence type="ECO:0000313" key="3">
    <source>
        <dbReference type="EMBL" id="WOL02957.1"/>
    </source>
</evidence>
<dbReference type="Proteomes" id="UP001327560">
    <property type="component" value="Chromosome 3"/>
</dbReference>
<dbReference type="InterPro" id="IPR016024">
    <property type="entry name" value="ARM-type_fold"/>
</dbReference>